<evidence type="ECO:0000256" key="9">
    <source>
        <dbReference type="ARBA" id="ARBA00023239"/>
    </source>
</evidence>
<evidence type="ECO:0000313" key="12">
    <source>
        <dbReference type="EMBL" id="WXA97264.1"/>
    </source>
</evidence>
<accession>A0ABZ2KGR3</accession>
<gene>
    <name evidence="12" type="ORF">LZC95_10495</name>
</gene>
<comment type="similarity">
    <text evidence="2">Belongs to the Nth/MutY family.</text>
</comment>
<keyword evidence="3" id="KW-0479">Metal-binding</keyword>
<evidence type="ECO:0000256" key="4">
    <source>
        <dbReference type="ARBA" id="ARBA00022763"/>
    </source>
</evidence>
<name>A0ABZ2KGR3_9BACT</name>
<dbReference type="PANTHER" id="PTHR43286">
    <property type="entry name" value="ENDONUCLEASE III-LIKE PROTEIN 1"/>
    <property type="match status" value="1"/>
</dbReference>
<keyword evidence="6" id="KW-0408">Iron</keyword>
<dbReference type="Gene3D" id="1.10.340.30">
    <property type="entry name" value="Hypothetical protein, domain 2"/>
    <property type="match status" value="1"/>
</dbReference>
<dbReference type="InterPro" id="IPR003651">
    <property type="entry name" value="Endonuclease3_FeS-loop_motif"/>
</dbReference>
<keyword evidence="12" id="KW-0255">Endonuclease</keyword>
<feature type="domain" description="HhH-GPD" evidence="11">
    <location>
        <begin position="44"/>
        <end position="191"/>
    </location>
</feature>
<dbReference type="SMART" id="SM00478">
    <property type="entry name" value="ENDO3c"/>
    <property type="match status" value="1"/>
</dbReference>
<evidence type="ECO:0000256" key="6">
    <source>
        <dbReference type="ARBA" id="ARBA00023004"/>
    </source>
</evidence>
<dbReference type="EMBL" id="CP089982">
    <property type="protein sequence ID" value="WXA97264.1"/>
    <property type="molecule type" value="Genomic_DNA"/>
</dbReference>
<dbReference type="Pfam" id="PF00730">
    <property type="entry name" value="HhH-GPD"/>
    <property type="match status" value="1"/>
</dbReference>
<dbReference type="Gene3D" id="1.10.1670.10">
    <property type="entry name" value="Helix-hairpin-Helix base-excision DNA repair enzymes (C-terminal)"/>
    <property type="match status" value="1"/>
</dbReference>
<keyword evidence="9" id="KW-0456">Lyase</keyword>
<comment type="cofactor">
    <cofactor evidence="1">
        <name>[4Fe-4S] cluster</name>
        <dbReference type="ChEBI" id="CHEBI:49883"/>
    </cofactor>
</comment>
<dbReference type="PANTHER" id="PTHR43286:SF1">
    <property type="entry name" value="ENDONUCLEASE III-LIKE PROTEIN 1"/>
    <property type="match status" value="1"/>
</dbReference>
<evidence type="ECO:0000256" key="8">
    <source>
        <dbReference type="ARBA" id="ARBA00023204"/>
    </source>
</evidence>
<dbReference type="RefSeq" id="WP_394847879.1">
    <property type="nucleotide sequence ID" value="NZ_CP089982.1"/>
</dbReference>
<dbReference type="GO" id="GO:0004519">
    <property type="term" value="F:endonuclease activity"/>
    <property type="evidence" value="ECO:0007669"/>
    <property type="project" value="UniProtKB-KW"/>
</dbReference>
<dbReference type="InterPro" id="IPR000445">
    <property type="entry name" value="HhH_motif"/>
</dbReference>
<dbReference type="InterPro" id="IPR023170">
    <property type="entry name" value="HhH_base_excis_C"/>
</dbReference>
<protein>
    <submittedName>
        <fullName evidence="12">Endonuclease III</fullName>
    </submittedName>
</protein>
<keyword evidence="10" id="KW-0326">Glycosidase</keyword>
<evidence type="ECO:0000256" key="7">
    <source>
        <dbReference type="ARBA" id="ARBA00023014"/>
    </source>
</evidence>
<dbReference type="Pfam" id="PF10576">
    <property type="entry name" value="EndIII_4Fe-2S"/>
    <property type="match status" value="1"/>
</dbReference>
<keyword evidence="12" id="KW-0540">Nuclease</keyword>
<keyword evidence="7" id="KW-0411">Iron-sulfur</keyword>
<keyword evidence="13" id="KW-1185">Reference proteome</keyword>
<dbReference type="PIRSF" id="PIRSF001435">
    <property type="entry name" value="Nth"/>
    <property type="match status" value="1"/>
</dbReference>
<evidence type="ECO:0000256" key="2">
    <source>
        <dbReference type="ARBA" id="ARBA00008343"/>
    </source>
</evidence>
<keyword evidence="5" id="KW-0378">Hydrolase</keyword>
<sequence length="218" mass="24290">MLTARQMSAVLTKVARFVEGRDHLAVTRVSLDGDPFAVLVSTIISLRTRDEVTDVVSPKLLAVAPDAKTMANTPVERIAELIFPAGFYRNKAQTLQEIARTLLDEHDGRVPDTLEGLLELRGVGRKTANLVLTLGHRKPGICVDIHVHRISNRLGFVRTKSPDETEMVLRDQLPRRWWIPINDILVTFGRVHCTPLSPHCSTCPVANVCHRVDVGRAR</sequence>
<keyword evidence="4" id="KW-0227">DNA damage</keyword>
<dbReference type="SUPFAM" id="SSF48150">
    <property type="entry name" value="DNA-glycosylase"/>
    <property type="match status" value="1"/>
</dbReference>
<dbReference type="InterPro" id="IPR011257">
    <property type="entry name" value="DNA_glycosylase"/>
</dbReference>
<dbReference type="Pfam" id="PF00633">
    <property type="entry name" value="HHH"/>
    <property type="match status" value="1"/>
</dbReference>
<proteinExistence type="inferred from homology"/>
<evidence type="ECO:0000256" key="10">
    <source>
        <dbReference type="ARBA" id="ARBA00023295"/>
    </source>
</evidence>
<evidence type="ECO:0000256" key="3">
    <source>
        <dbReference type="ARBA" id="ARBA00022723"/>
    </source>
</evidence>
<evidence type="ECO:0000313" key="13">
    <source>
        <dbReference type="Proteomes" id="UP001379533"/>
    </source>
</evidence>
<dbReference type="CDD" id="cd00056">
    <property type="entry name" value="ENDO3c"/>
    <property type="match status" value="1"/>
</dbReference>
<organism evidence="12 13">
    <name type="scientific">Pendulispora brunnea</name>
    <dbReference type="NCBI Taxonomy" id="2905690"/>
    <lineage>
        <taxon>Bacteria</taxon>
        <taxon>Pseudomonadati</taxon>
        <taxon>Myxococcota</taxon>
        <taxon>Myxococcia</taxon>
        <taxon>Myxococcales</taxon>
        <taxon>Sorangiineae</taxon>
        <taxon>Pendulisporaceae</taxon>
        <taxon>Pendulispora</taxon>
    </lineage>
</organism>
<keyword evidence="8" id="KW-0234">DNA repair</keyword>
<dbReference type="Proteomes" id="UP001379533">
    <property type="component" value="Chromosome"/>
</dbReference>
<evidence type="ECO:0000256" key="1">
    <source>
        <dbReference type="ARBA" id="ARBA00001966"/>
    </source>
</evidence>
<evidence type="ECO:0000259" key="11">
    <source>
        <dbReference type="SMART" id="SM00478"/>
    </source>
</evidence>
<reference evidence="12 13" key="1">
    <citation type="submission" date="2021-12" db="EMBL/GenBank/DDBJ databases">
        <title>Discovery of the Pendulisporaceae a myxobacterial family with distinct sporulation behavior and unique specialized metabolism.</title>
        <authorList>
            <person name="Garcia R."/>
            <person name="Popoff A."/>
            <person name="Bader C.D."/>
            <person name="Loehr J."/>
            <person name="Walesch S."/>
            <person name="Walt C."/>
            <person name="Boldt J."/>
            <person name="Bunk B."/>
            <person name="Haeckl F.J.F.P.J."/>
            <person name="Gunesch A.P."/>
            <person name="Birkelbach J."/>
            <person name="Nuebel U."/>
            <person name="Pietschmann T."/>
            <person name="Bach T."/>
            <person name="Mueller R."/>
        </authorList>
    </citation>
    <scope>NUCLEOTIDE SEQUENCE [LARGE SCALE GENOMIC DNA]</scope>
    <source>
        <strain evidence="12 13">MSr12523</strain>
    </source>
</reference>
<dbReference type="InterPro" id="IPR003265">
    <property type="entry name" value="HhH-GPD_domain"/>
</dbReference>
<evidence type="ECO:0000256" key="5">
    <source>
        <dbReference type="ARBA" id="ARBA00022801"/>
    </source>
</evidence>